<dbReference type="NCBIfam" id="TIGR01655">
    <property type="entry name" value="yxeA_fam"/>
    <property type="match status" value="1"/>
</dbReference>
<keyword evidence="1" id="KW-1133">Transmembrane helix</keyword>
<dbReference type="Proteomes" id="UP000782880">
    <property type="component" value="Unassembled WGS sequence"/>
</dbReference>
<reference evidence="2" key="1">
    <citation type="journal article" date="2021" name="PeerJ">
        <title>Extensive microbial diversity within the chicken gut microbiome revealed by metagenomics and culture.</title>
        <authorList>
            <person name="Gilroy R."/>
            <person name="Ravi A."/>
            <person name="Getino M."/>
            <person name="Pursley I."/>
            <person name="Horton D.L."/>
            <person name="Alikhan N.F."/>
            <person name="Baker D."/>
            <person name="Gharbi K."/>
            <person name="Hall N."/>
            <person name="Watson M."/>
            <person name="Adriaenssens E.M."/>
            <person name="Foster-Nyarko E."/>
            <person name="Jarju S."/>
            <person name="Secka A."/>
            <person name="Antonio M."/>
            <person name="Oren A."/>
            <person name="Chaudhuri R.R."/>
            <person name="La Ragione R."/>
            <person name="Hildebrand F."/>
            <person name="Pallen M.J."/>
        </authorList>
    </citation>
    <scope>NUCLEOTIDE SEQUENCE</scope>
    <source>
        <strain evidence="2">ChiBcec21-2208</strain>
    </source>
</reference>
<evidence type="ECO:0000313" key="3">
    <source>
        <dbReference type="Proteomes" id="UP000782880"/>
    </source>
</evidence>
<reference evidence="2" key="2">
    <citation type="submission" date="2021-09" db="EMBL/GenBank/DDBJ databases">
        <authorList>
            <person name="Gilroy R."/>
        </authorList>
    </citation>
    <scope>NUCLEOTIDE SEQUENCE</scope>
    <source>
        <strain evidence="2">ChiBcec21-2208</strain>
    </source>
</reference>
<proteinExistence type="predicted"/>
<evidence type="ECO:0000313" key="2">
    <source>
        <dbReference type="EMBL" id="HJG27333.1"/>
    </source>
</evidence>
<gene>
    <name evidence="2" type="ORF">K8V20_01620</name>
</gene>
<dbReference type="PANTHER" id="PTHR36433:SF2">
    <property type="entry name" value="YXEA FAMILY PROTEIN"/>
    <property type="match status" value="1"/>
</dbReference>
<evidence type="ECO:0000256" key="1">
    <source>
        <dbReference type="SAM" id="Phobius"/>
    </source>
</evidence>
<organism evidence="2 3">
    <name type="scientific">Subdoligranulum variabile</name>
    <dbReference type="NCBI Taxonomy" id="214851"/>
    <lineage>
        <taxon>Bacteria</taxon>
        <taxon>Bacillati</taxon>
        <taxon>Bacillota</taxon>
        <taxon>Clostridia</taxon>
        <taxon>Eubacteriales</taxon>
        <taxon>Oscillospiraceae</taxon>
        <taxon>Subdoligranulum</taxon>
    </lineage>
</organism>
<dbReference type="Gene3D" id="2.40.50.480">
    <property type="match status" value="1"/>
</dbReference>
<accession>A0A921IIM6</accession>
<dbReference type="EMBL" id="DYVE01000048">
    <property type="protein sequence ID" value="HJG27333.1"/>
    <property type="molecule type" value="Genomic_DNA"/>
</dbReference>
<dbReference type="PANTHER" id="PTHR36433">
    <property type="entry name" value="HYPOTHETICAL CYTOSOLIC PROTEIN"/>
    <property type="match status" value="1"/>
</dbReference>
<feature type="transmembrane region" description="Helical" evidence="1">
    <location>
        <begin position="7"/>
        <end position="27"/>
    </location>
</feature>
<keyword evidence="1" id="KW-0812">Transmembrane</keyword>
<dbReference type="AlphaFoldDB" id="A0A921IIM6"/>
<keyword evidence="1" id="KW-0472">Membrane</keyword>
<name>A0A921IIM6_9FIRM</name>
<protein>
    <submittedName>
        <fullName evidence="2">YxeA family protein</fullName>
    </submittedName>
</protein>
<sequence>MNAKKKVGIIAVVVILAIAFIAIAFLATQKSTNYYTQIDNDWVTEIAPHGAMNYRYTLAACDENGDEKELTFETSKILTDDAFLCLKVAPFRGVVTWAEAQFEELPDTVQEKYSSNL</sequence>
<dbReference type="SUPFAM" id="SSF159121">
    <property type="entry name" value="BC4932-like"/>
    <property type="match status" value="1"/>
</dbReference>
<dbReference type="InterPro" id="IPR036166">
    <property type="entry name" value="YxeA-like_sf"/>
</dbReference>
<dbReference type="InterPro" id="IPR006542">
    <property type="entry name" value="DUF1093"/>
</dbReference>
<dbReference type="Pfam" id="PF06486">
    <property type="entry name" value="DUF1093"/>
    <property type="match status" value="1"/>
</dbReference>
<comment type="caution">
    <text evidence="2">The sequence shown here is derived from an EMBL/GenBank/DDBJ whole genome shotgun (WGS) entry which is preliminary data.</text>
</comment>